<comment type="cofactor">
    <cofactor evidence="1">
        <name>Mg(2+)</name>
        <dbReference type="ChEBI" id="CHEBI:18420"/>
    </cofactor>
</comment>
<feature type="binding site" evidence="1">
    <location>
        <position position="131"/>
    </location>
    <ligand>
        <name>Mg(2+)</name>
        <dbReference type="ChEBI" id="CHEBI:18420"/>
    </ligand>
</feature>
<dbReference type="OrthoDB" id="1476984at2759"/>
<evidence type="ECO:0000313" key="3">
    <source>
        <dbReference type="Proteomes" id="UP001165063"/>
    </source>
</evidence>
<comment type="caution">
    <text evidence="2">The sequence shown here is derived from an EMBL/GenBank/DDBJ whole genome shotgun (WGS) entry which is preliminary data.</text>
</comment>
<dbReference type="PANTHER" id="PTHR33254">
    <property type="entry name" value="4-HYDROXY-4-METHYL-2-OXOGLUTARATE ALDOLASE 3-RELATED"/>
    <property type="match status" value="1"/>
</dbReference>
<accession>A0A9W7DE19</accession>
<dbReference type="CDD" id="cd16841">
    <property type="entry name" value="RraA_family"/>
    <property type="match status" value="1"/>
</dbReference>
<keyword evidence="1" id="KW-0460">Magnesium</keyword>
<keyword evidence="1" id="KW-0479">Metal-binding</keyword>
<feature type="binding site" evidence="1">
    <location>
        <begin position="108"/>
        <end position="111"/>
    </location>
    <ligand>
        <name>substrate</name>
    </ligand>
</feature>
<feature type="binding site" evidence="1">
    <location>
        <position position="130"/>
    </location>
    <ligand>
        <name>substrate</name>
    </ligand>
</feature>
<name>A0A9W7DE19_AMBMO</name>
<dbReference type="GO" id="GO:0046872">
    <property type="term" value="F:metal ion binding"/>
    <property type="evidence" value="ECO:0007669"/>
    <property type="project" value="UniProtKB-KW"/>
</dbReference>
<evidence type="ECO:0000313" key="2">
    <source>
        <dbReference type="EMBL" id="GMG22459.1"/>
    </source>
</evidence>
<dbReference type="PANTHER" id="PTHR33254:SF28">
    <property type="entry name" value="4-HYDROXY-4-METHYL-2-OXOGLUTARATE ALDOLASE"/>
    <property type="match status" value="1"/>
</dbReference>
<proteinExistence type="predicted"/>
<dbReference type="SUPFAM" id="SSF89562">
    <property type="entry name" value="RraA-like"/>
    <property type="match status" value="1"/>
</dbReference>
<reference evidence="2" key="1">
    <citation type="submission" date="2023-04" db="EMBL/GenBank/DDBJ databases">
        <title>Ambrosiozyma monospora NBRC 1965.</title>
        <authorList>
            <person name="Ichikawa N."/>
            <person name="Sato H."/>
            <person name="Tonouchi N."/>
        </authorList>
    </citation>
    <scope>NUCLEOTIDE SEQUENCE</scope>
    <source>
        <strain evidence="2">NBRC 1965</strain>
    </source>
</reference>
<dbReference type="Gene3D" id="3.50.30.40">
    <property type="entry name" value="Ribonuclease E inhibitor RraA/RraA-like"/>
    <property type="match status" value="1"/>
</dbReference>
<dbReference type="InterPro" id="IPR005493">
    <property type="entry name" value="RraA/RraA-like"/>
</dbReference>
<gene>
    <name evidence="2" type="ORF">Amon01_000263100</name>
</gene>
<dbReference type="InterPro" id="IPR036704">
    <property type="entry name" value="RraA/RraA-like_sf"/>
</dbReference>
<sequence>MSLPETKKVIQTLAKYSVCDLSDALVKTGLKKGGYFPNLVRQSQNPTGATMVGKAYTVLFAPKDDPRPAIKGGYIDKVTEDSVLVIALSKNLQKLDAPYTKISNALYGGLMSTRANYLKSNGTIVFGRVRDIDEHKELKRDVFSYGLGSTAHGPVLKLVGINVPVEVLIDDYPEPRTEVINPGDYIMGDDNGVVKVEDNADLLSILEYIPKRVAADTLVKEDILKGEECTPSQKKRRAGL</sequence>
<evidence type="ECO:0000256" key="1">
    <source>
        <dbReference type="PIRSR" id="PIRSR605493-1"/>
    </source>
</evidence>
<keyword evidence="3" id="KW-1185">Reference proteome</keyword>
<dbReference type="GO" id="GO:0008948">
    <property type="term" value="F:oxaloacetate decarboxylase activity"/>
    <property type="evidence" value="ECO:0007669"/>
    <property type="project" value="TreeGrafter"/>
</dbReference>
<protein>
    <submittedName>
        <fullName evidence="2">Unnamed protein product</fullName>
    </submittedName>
</protein>
<dbReference type="Pfam" id="PF03737">
    <property type="entry name" value="RraA-like"/>
    <property type="match status" value="1"/>
</dbReference>
<dbReference type="Proteomes" id="UP001165063">
    <property type="component" value="Unassembled WGS sequence"/>
</dbReference>
<dbReference type="AlphaFoldDB" id="A0A9W7DE19"/>
<dbReference type="GO" id="GO:0047443">
    <property type="term" value="F:4-hydroxy-4-methyl-2-oxoglutarate aldolase activity"/>
    <property type="evidence" value="ECO:0007669"/>
    <property type="project" value="TreeGrafter"/>
</dbReference>
<organism evidence="2 3">
    <name type="scientific">Ambrosiozyma monospora</name>
    <name type="common">Yeast</name>
    <name type="synonym">Endomycopsis monosporus</name>
    <dbReference type="NCBI Taxonomy" id="43982"/>
    <lineage>
        <taxon>Eukaryota</taxon>
        <taxon>Fungi</taxon>
        <taxon>Dikarya</taxon>
        <taxon>Ascomycota</taxon>
        <taxon>Saccharomycotina</taxon>
        <taxon>Pichiomycetes</taxon>
        <taxon>Pichiales</taxon>
        <taxon>Pichiaceae</taxon>
        <taxon>Ambrosiozyma</taxon>
    </lineage>
</organism>
<dbReference type="EMBL" id="BSXU01000983">
    <property type="protein sequence ID" value="GMG22459.1"/>
    <property type="molecule type" value="Genomic_DNA"/>
</dbReference>